<dbReference type="GeneID" id="109209546"/>
<keyword evidence="5 12" id="KW-0732">Signal</keyword>
<dbReference type="AlphaFoldDB" id="A0A314KNA3"/>
<sequence>MASTAFLITLVVAVAMVTAPALSTDHWVGDDQGWVLNFDYKAWASTKEFHVGDTLIFKYKQGAHNVYRADQRAFQNCTTSSFITPLTSGNDVISLTTPGKKWYICGIGKHCAKGMKLAINVLPELGSPATAPSPSGLAS</sequence>
<evidence type="ECO:0000313" key="15">
    <source>
        <dbReference type="Proteomes" id="UP000187609"/>
    </source>
</evidence>
<dbReference type="GO" id="GO:0046872">
    <property type="term" value="F:metal ion binding"/>
    <property type="evidence" value="ECO:0007669"/>
    <property type="project" value="UniProtKB-KW"/>
</dbReference>
<name>A0A314KNA3_NICAT</name>
<dbReference type="GO" id="GO:0009055">
    <property type="term" value="F:electron transfer activity"/>
    <property type="evidence" value="ECO:0007669"/>
    <property type="project" value="InterPro"/>
</dbReference>
<evidence type="ECO:0000256" key="7">
    <source>
        <dbReference type="ARBA" id="ARBA00022989"/>
    </source>
</evidence>
<keyword evidence="8" id="KW-0186">Copper</keyword>
<dbReference type="InterPro" id="IPR003245">
    <property type="entry name" value="Phytocyanin_dom"/>
</dbReference>
<comment type="caution">
    <text evidence="14">The sequence shown here is derived from an EMBL/GenBank/DDBJ whole genome shotgun (WGS) entry which is preliminary data.</text>
</comment>
<evidence type="ECO:0000256" key="10">
    <source>
        <dbReference type="ARBA" id="ARBA00023157"/>
    </source>
</evidence>
<dbReference type="FunFam" id="2.60.40.420:FF:000067">
    <property type="entry name" value="Cupredoxin superfamily protein"/>
    <property type="match status" value="1"/>
</dbReference>
<dbReference type="GO" id="GO:0005886">
    <property type="term" value="C:plasma membrane"/>
    <property type="evidence" value="ECO:0007669"/>
    <property type="project" value="TreeGrafter"/>
</dbReference>
<dbReference type="OrthoDB" id="1225022at2759"/>
<evidence type="ECO:0000256" key="11">
    <source>
        <dbReference type="ARBA" id="ARBA00023180"/>
    </source>
</evidence>
<organism evidence="14 15">
    <name type="scientific">Nicotiana attenuata</name>
    <name type="common">Coyote tobacco</name>
    <dbReference type="NCBI Taxonomy" id="49451"/>
    <lineage>
        <taxon>Eukaryota</taxon>
        <taxon>Viridiplantae</taxon>
        <taxon>Streptophyta</taxon>
        <taxon>Embryophyta</taxon>
        <taxon>Tracheophyta</taxon>
        <taxon>Spermatophyta</taxon>
        <taxon>Magnoliopsida</taxon>
        <taxon>eudicotyledons</taxon>
        <taxon>Gunneridae</taxon>
        <taxon>Pentapetalae</taxon>
        <taxon>asterids</taxon>
        <taxon>lamiids</taxon>
        <taxon>Solanales</taxon>
        <taxon>Solanaceae</taxon>
        <taxon>Nicotianoideae</taxon>
        <taxon>Nicotianeae</taxon>
        <taxon>Nicotiana</taxon>
    </lineage>
</organism>
<dbReference type="EMBL" id="MJEQ01001427">
    <property type="protein sequence ID" value="OIT30773.1"/>
    <property type="molecule type" value="Genomic_DNA"/>
</dbReference>
<evidence type="ECO:0000256" key="3">
    <source>
        <dbReference type="ARBA" id="ARBA00022692"/>
    </source>
</evidence>
<dbReference type="InterPro" id="IPR008972">
    <property type="entry name" value="Cupredoxin"/>
</dbReference>
<keyword evidence="7" id="KW-1133">Transmembrane helix</keyword>
<dbReference type="Gene3D" id="2.60.40.420">
    <property type="entry name" value="Cupredoxins - blue copper proteins"/>
    <property type="match status" value="1"/>
</dbReference>
<protein>
    <submittedName>
        <fullName evidence="14">Blue copper protein</fullName>
    </submittedName>
</protein>
<dbReference type="SUPFAM" id="SSF49503">
    <property type="entry name" value="Cupredoxins"/>
    <property type="match status" value="1"/>
</dbReference>
<dbReference type="GO" id="GO:0009610">
    <property type="term" value="P:response to symbiotic fungus"/>
    <property type="evidence" value="ECO:0007669"/>
    <property type="project" value="UniProtKB-ARBA"/>
</dbReference>
<evidence type="ECO:0000256" key="5">
    <source>
        <dbReference type="ARBA" id="ARBA00022729"/>
    </source>
</evidence>
<evidence type="ECO:0000256" key="6">
    <source>
        <dbReference type="ARBA" id="ARBA00022982"/>
    </source>
</evidence>
<comment type="subcellular location">
    <subcellularLocation>
        <location evidence="1">Membrane</location>
        <topology evidence="1">Single-pass type I membrane protein</topology>
    </subcellularLocation>
</comment>
<dbReference type="STRING" id="49451.A0A314KNA3"/>
<dbReference type="InterPro" id="IPR039391">
    <property type="entry name" value="Phytocyanin-like"/>
</dbReference>
<feature type="domain" description="Phytocyanin" evidence="13">
    <location>
        <begin position="24"/>
        <end position="123"/>
    </location>
</feature>
<keyword evidence="6" id="KW-0249">Electron transport</keyword>
<keyword evidence="4" id="KW-0479">Metal-binding</keyword>
<dbReference type="CDD" id="cd04216">
    <property type="entry name" value="Phytocyanin"/>
    <property type="match status" value="1"/>
</dbReference>
<dbReference type="PANTHER" id="PTHR33021">
    <property type="entry name" value="BLUE COPPER PROTEIN"/>
    <property type="match status" value="1"/>
</dbReference>
<evidence type="ECO:0000256" key="9">
    <source>
        <dbReference type="ARBA" id="ARBA00023136"/>
    </source>
</evidence>
<feature type="chain" id="PRO_5016403334" evidence="12">
    <location>
        <begin position="24"/>
        <end position="139"/>
    </location>
</feature>
<dbReference type="KEGG" id="nau:109209546"/>
<keyword evidence="15" id="KW-1185">Reference proteome</keyword>
<keyword evidence="3" id="KW-0812">Transmembrane</keyword>
<evidence type="ECO:0000256" key="2">
    <source>
        <dbReference type="ARBA" id="ARBA00022448"/>
    </source>
</evidence>
<dbReference type="Pfam" id="PF02298">
    <property type="entry name" value="Cu_bind_like"/>
    <property type="match status" value="1"/>
</dbReference>
<proteinExistence type="predicted"/>
<accession>A0A314KNA3</accession>
<evidence type="ECO:0000256" key="12">
    <source>
        <dbReference type="SAM" id="SignalP"/>
    </source>
</evidence>
<feature type="signal peptide" evidence="12">
    <location>
        <begin position="1"/>
        <end position="23"/>
    </location>
</feature>
<evidence type="ECO:0000259" key="13">
    <source>
        <dbReference type="PROSITE" id="PS51485"/>
    </source>
</evidence>
<dbReference type="Gramene" id="OIT30773">
    <property type="protein sequence ID" value="OIT30773"/>
    <property type="gene ID" value="A4A49_12850"/>
</dbReference>
<dbReference type="SMR" id="A0A314KNA3"/>
<dbReference type="PROSITE" id="PS51485">
    <property type="entry name" value="PHYTOCYANIN"/>
    <property type="match status" value="1"/>
</dbReference>
<evidence type="ECO:0000256" key="4">
    <source>
        <dbReference type="ARBA" id="ARBA00022723"/>
    </source>
</evidence>
<evidence type="ECO:0000256" key="8">
    <source>
        <dbReference type="ARBA" id="ARBA00023008"/>
    </source>
</evidence>
<dbReference type="Proteomes" id="UP000187609">
    <property type="component" value="Unassembled WGS sequence"/>
</dbReference>
<dbReference type="PANTHER" id="PTHR33021:SF408">
    <property type="entry name" value="PHYTOCYANIN DOMAIN-CONTAINING PROTEIN"/>
    <property type="match status" value="1"/>
</dbReference>
<keyword evidence="9" id="KW-0472">Membrane</keyword>
<keyword evidence="10" id="KW-1015">Disulfide bond</keyword>
<keyword evidence="2" id="KW-0813">Transport</keyword>
<gene>
    <name evidence="14" type="primary">BCP_7</name>
    <name evidence="14" type="ORF">A4A49_12850</name>
</gene>
<reference evidence="14" key="1">
    <citation type="submission" date="2016-11" db="EMBL/GenBank/DDBJ databases">
        <title>The genome of Nicotiana attenuata.</title>
        <authorList>
            <person name="Xu S."/>
            <person name="Brockmoeller T."/>
            <person name="Gaquerel E."/>
            <person name="Navarro A."/>
            <person name="Kuhl H."/>
            <person name="Gase K."/>
            <person name="Ling Z."/>
            <person name="Zhou W."/>
            <person name="Kreitzer C."/>
            <person name="Stanke M."/>
            <person name="Tang H."/>
            <person name="Lyons E."/>
            <person name="Pandey P."/>
            <person name="Pandey S.P."/>
            <person name="Timmermann B."/>
            <person name="Baldwin I.T."/>
        </authorList>
    </citation>
    <scope>NUCLEOTIDE SEQUENCE [LARGE SCALE GENOMIC DNA]</scope>
    <source>
        <strain evidence="14">UT</strain>
    </source>
</reference>
<keyword evidence="11" id="KW-0325">Glycoprotein</keyword>
<evidence type="ECO:0000313" key="14">
    <source>
        <dbReference type="EMBL" id="OIT30773.1"/>
    </source>
</evidence>
<evidence type="ECO:0000256" key="1">
    <source>
        <dbReference type="ARBA" id="ARBA00004479"/>
    </source>
</evidence>